<keyword evidence="6" id="KW-1185">Reference proteome</keyword>
<evidence type="ECO:0000259" key="4">
    <source>
        <dbReference type="PROSITE" id="PS51829"/>
    </source>
</evidence>
<dbReference type="EMBL" id="WRPA01000001">
    <property type="protein sequence ID" value="MXR67590.1"/>
    <property type="molecule type" value="Genomic_DNA"/>
</dbReference>
<evidence type="ECO:0000313" key="5">
    <source>
        <dbReference type="EMBL" id="MXR67590.1"/>
    </source>
</evidence>
<dbReference type="Gene3D" id="2.60.120.260">
    <property type="entry name" value="Galactose-binding domain-like"/>
    <property type="match status" value="1"/>
</dbReference>
<evidence type="ECO:0000313" key="6">
    <source>
        <dbReference type="Proteomes" id="UP000474778"/>
    </source>
</evidence>
<gene>
    <name evidence="5" type="ORF">GNT65_02730</name>
</gene>
<name>A0A6L7HUB2_9GAMM</name>
<keyword evidence="2" id="KW-0378">Hydrolase</keyword>
<proteinExistence type="predicted"/>
<comment type="caution">
    <text evidence="5">The sequence shown here is derived from an EMBL/GenBank/DDBJ whole genome shotgun (WGS) entry which is preliminary data.</text>
</comment>
<dbReference type="Proteomes" id="UP000474778">
    <property type="component" value="Unassembled WGS sequence"/>
</dbReference>
<dbReference type="Pfam" id="PF01483">
    <property type="entry name" value="P_proprotein"/>
    <property type="match status" value="1"/>
</dbReference>
<dbReference type="InterPro" id="IPR002884">
    <property type="entry name" value="P_dom"/>
</dbReference>
<dbReference type="AlphaFoldDB" id="A0A6L7HUB2"/>
<dbReference type="PROSITE" id="PS51829">
    <property type="entry name" value="P_HOMO_B"/>
    <property type="match status" value="1"/>
</dbReference>
<evidence type="ECO:0000256" key="1">
    <source>
        <dbReference type="ARBA" id="ARBA00022670"/>
    </source>
</evidence>
<evidence type="ECO:0000256" key="3">
    <source>
        <dbReference type="SAM" id="MobiDB-lite"/>
    </source>
</evidence>
<evidence type="ECO:0000256" key="2">
    <source>
        <dbReference type="ARBA" id="ARBA00022801"/>
    </source>
</evidence>
<dbReference type="SUPFAM" id="SSF49785">
    <property type="entry name" value="Galactose-binding domain-like"/>
    <property type="match status" value="1"/>
</dbReference>
<accession>A0A6L7HUB2</accession>
<feature type="compositionally biased region" description="Polar residues" evidence="3">
    <location>
        <begin position="101"/>
        <end position="132"/>
    </location>
</feature>
<sequence>MNLHKSWGNSRPTKPRTEAQEVKKTLLVLSILSTLSPLAQGSSEFHIYQARYDDPLLNMVDQDSTTLDQFYTQPKTRQALEEIKQSLNHSNGKQNNKEENPTPSLNNHSSITARAKSQNKSTRSFSLSVADQTQSMPAGKTATYHFLAQGNDQWQGNICLSLASSLPGARLSKQEIRAGETFRLSIPSNNDTRWGDYMFTITASADNGSLVQQQRVNLNLLPNNIRQVTQANLSRMPIDDNNPEGIQSTILMEDAIAAFAVRVLVKISHPWHRDLKLTLSSPMGTHYNLENQNLVYQNSQYQEYSTDAFNNEAIQGHWTLKVADLAAGDRGILRGWQLMISGYSPAQSEQAGDPP</sequence>
<dbReference type="GO" id="GO:0004252">
    <property type="term" value="F:serine-type endopeptidase activity"/>
    <property type="evidence" value="ECO:0007669"/>
    <property type="project" value="InterPro"/>
</dbReference>
<dbReference type="InterPro" id="IPR008979">
    <property type="entry name" value="Galactose-bd-like_sf"/>
</dbReference>
<feature type="domain" description="P/Homo B" evidence="4">
    <location>
        <begin position="227"/>
        <end position="346"/>
    </location>
</feature>
<protein>
    <recommendedName>
        <fullName evidence="4">P/Homo B domain-containing protein</fullName>
    </recommendedName>
</protein>
<dbReference type="GO" id="GO:0006508">
    <property type="term" value="P:proteolysis"/>
    <property type="evidence" value="ECO:0007669"/>
    <property type="project" value="UniProtKB-KW"/>
</dbReference>
<feature type="region of interest" description="Disordered" evidence="3">
    <location>
        <begin position="87"/>
        <end position="132"/>
    </location>
</feature>
<keyword evidence="1" id="KW-0645">Protease</keyword>
<reference evidence="5 6" key="1">
    <citation type="submission" date="2019-12" db="EMBL/GenBank/DDBJ databases">
        <title>Shewanella insulae sp. nov., isolated from a tidal flat.</title>
        <authorList>
            <person name="Yoon J.-H."/>
        </authorList>
    </citation>
    <scope>NUCLEOTIDE SEQUENCE [LARGE SCALE GENOMIC DNA]</scope>
    <source>
        <strain evidence="5 6">JBTF-M18</strain>
    </source>
</reference>
<organism evidence="5 6">
    <name type="scientific">Shewanella insulae</name>
    <dbReference type="NCBI Taxonomy" id="2681496"/>
    <lineage>
        <taxon>Bacteria</taxon>
        <taxon>Pseudomonadati</taxon>
        <taxon>Pseudomonadota</taxon>
        <taxon>Gammaproteobacteria</taxon>
        <taxon>Alteromonadales</taxon>
        <taxon>Shewanellaceae</taxon>
        <taxon>Shewanella</taxon>
    </lineage>
</organism>